<dbReference type="Proteomes" id="UP000440732">
    <property type="component" value="Unassembled WGS sequence"/>
</dbReference>
<evidence type="ECO:0008006" key="3">
    <source>
        <dbReference type="Google" id="ProtNLM"/>
    </source>
</evidence>
<gene>
    <name evidence="1" type="ORF">PF006_g28848</name>
</gene>
<dbReference type="EMBL" id="QXGA01004506">
    <property type="protein sequence ID" value="KAE9072841.1"/>
    <property type="molecule type" value="Genomic_DNA"/>
</dbReference>
<protein>
    <recommendedName>
        <fullName evidence="3">HTH psq-type domain-containing protein</fullName>
    </recommendedName>
</protein>
<organism evidence="1 2">
    <name type="scientific">Phytophthora fragariae</name>
    <dbReference type="NCBI Taxonomy" id="53985"/>
    <lineage>
        <taxon>Eukaryota</taxon>
        <taxon>Sar</taxon>
        <taxon>Stramenopiles</taxon>
        <taxon>Oomycota</taxon>
        <taxon>Peronosporomycetes</taxon>
        <taxon>Peronosporales</taxon>
        <taxon>Peronosporaceae</taxon>
        <taxon>Phytophthora</taxon>
    </lineage>
</organism>
<dbReference type="AlphaFoldDB" id="A0A6A3QBS8"/>
<accession>A0A6A3QBS8</accession>
<evidence type="ECO:0000313" key="2">
    <source>
        <dbReference type="Proteomes" id="UP000440732"/>
    </source>
</evidence>
<evidence type="ECO:0000313" key="1">
    <source>
        <dbReference type="EMBL" id="KAE9072841.1"/>
    </source>
</evidence>
<name>A0A6A3QBS8_9STRA</name>
<proteinExistence type="predicted"/>
<reference evidence="1 2" key="1">
    <citation type="submission" date="2018-08" db="EMBL/GenBank/DDBJ databases">
        <title>Genomic investigation of the strawberry pathogen Phytophthora fragariae indicates pathogenicity is determined by transcriptional variation in three key races.</title>
        <authorList>
            <person name="Adams T.M."/>
            <person name="Armitage A.D."/>
            <person name="Sobczyk M.K."/>
            <person name="Bates H.J."/>
            <person name="Dunwell J.M."/>
            <person name="Nellist C.F."/>
            <person name="Harrison R.J."/>
        </authorList>
    </citation>
    <scope>NUCLEOTIDE SEQUENCE [LARGE SCALE GENOMIC DNA]</scope>
    <source>
        <strain evidence="1 2">NOV-5</strain>
    </source>
</reference>
<sequence length="33" mass="3842">MGRWLTIENKRELIDKSAAEPGMTHSELARWSK</sequence>
<comment type="caution">
    <text evidence="1">The sequence shown here is derived from an EMBL/GenBank/DDBJ whole genome shotgun (WGS) entry which is preliminary data.</text>
</comment>